<evidence type="ECO:0000256" key="3">
    <source>
        <dbReference type="ARBA" id="ARBA00022729"/>
    </source>
</evidence>
<dbReference type="SUPFAM" id="SSF55545">
    <property type="entry name" value="beta-N-acetylhexosaminidase-like domain"/>
    <property type="match status" value="1"/>
</dbReference>
<proteinExistence type="inferred from homology"/>
<sequence>MARISFEKTELPRRVGNLLRKAEVRFLNQIMGNNPAVNLSSFGVLHGLNVKLEIYDPSFHLFSTGVDESYRLRITPPSDSNMVQASIEANTFFGLRHGLETLSQLIFYDDIHKVYKIISEAFIEDKPEFTHRDSQSFPYVSSAYPELSTSGAYSSDKVYTGNDIKQIVEEGQSLGIRVVPEFDAPAHVGEGWNALGQDLTTCFKWQPWREFCVEPPCGQFDPTNERVYEILGTIFKEYVELFESDLFHMGGDEVNVNCWRSTPRIRQWMEKMNFSQSTAGYNKLWGLYQEKMLRKLKETKTDPHPQAVLWTSTLTEPDLIDEYLTPEDYIIQIWTSKTDNSIKSLIEKKFRVIFSNYDELYLDCGGPSWVGQQGQNWCSPFIGWQQVYQHSPYDIVKKFGFNMTNNIKKLILGSEAALWTEQIDDGNIHVRLWPRAAALAERLWSNPNETWTEAQFRMYHHRERVVQEVPAEVLQPEWCYQNDGFCD</sequence>
<evidence type="ECO:0000313" key="10">
    <source>
        <dbReference type="EMBL" id="KAK6631058.1"/>
    </source>
</evidence>
<keyword evidence="11" id="KW-1185">Reference proteome</keyword>
<dbReference type="EC" id="3.2.1.52" evidence="7"/>
<dbReference type="InterPro" id="IPR029018">
    <property type="entry name" value="Hex-like_dom2"/>
</dbReference>
<evidence type="ECO:0000259" key="8">
    <source>
        <dbReference type="Pfam" id="PF00728"/>
    </source>
</evidence>
<keyword evidence="5" id="KW-0325">Glycoprotein</keyword>
<dbReference type="PANTHER" id="PTHR22600:SF26">
    <property type="entry name" value="BETA-N-ACETYLHEXOSAMINIDASE"/>
    <property type="match status" value="1"/>
</dbReference>
<gene>
    <name evidence="10" type="ORF">RUM44_003231</name>
</gene>
<evidence type="ECO:0000256" key="5">
    <source>
        <dbReference type="ARBA" id="ARBA00023180"/>
    </source>
</evidence>
<reference evidence="10 11" key="1">
    <citation type="submission" date="2023-09" db="EMBL/GenBank/DDBJ databases">
        <title>Genomes of two closely related lineages of the louse Polyplax serrata with different host specificities.</title>
        <authorList>
            <person name="Martinu J."/>
            <person name="Tarabai H."/>
            <person name="Stefka J."/>
            <person name="Hypsa V."/>
        </authorList>
    </citation>
    <scope>NUCLEOTIDE SEQUENCE [LARGE SCALE GENOMIC DNA]</scope>
    <source>
        <strain evidence="10">98ZLc_SE</strain>
    </source>
</reference>
<dbReference type="Gene3D" id="3.20.20.80">
    <property type="entry name" value="Glycosidases"/>
    <property type="match status" value="1"/>
</dbReference>
<dbReference type="PRINTS" id="PR00738">
    <property type="entry name" value="GLHYDRLASE20"/>
</dbReference>
<dbReference type="Pfam" id="PF14845">
    <property type="entry name" value="Glycohydro_20b2"/>
    <property type="match status" value="1"/>
</dbReference>
<comment type="caution">
    <text evidence="10">The sequence shown here is derived from an EMBL/GenBank/DDBJ whole genome shotgun (WGS) entry which is preliminary data.</text>
</comment>
<dbReference type="PIRSF" id="PIRSF001093">
    <property type="entry name" value="B-hxosamndse_ab_euk"/>
    <property type="match status" value="1"/>
</dbReference>
<dbReference type="PANTHER" id="PTHR22600">
    <property type="entry name" value="BETA-HEXOSAMINIDASE"/>
    <property type="match status" value="1"/>
</dbReference>
<name>A0ABR1AXX5_POLSC</name>
<organism evidence="10 11">
    <name type="scientific">Polyplax serrata</name>
    <name type="common">Common mouse louse</name>
    <dbReference type="NCBI Taxonomy" id="468196"/>
    <lineage>
        <taxon>Eukaryota</taxon>
        <taxon>Metazoa</taxon>
        <taxon>Ecdysozoa</taxon>
        <taxon>Arthropoda</taxon>
        <taxon>Hexapoda</taxon>
        <taxon>Insecta</taxon>
        <taxon>Pterygota</taxon>
        <taxon>Neoptera</taxon>
        <taxon>Paraneoptera</taxon>
        <taxon>Psocodea</taxon>
        <taxon>Troctomorpha</taxon>
        <taxon>Phthiraptera</taxon>
        <taxon>Anoplura</taxon>
        <taxon>Polyplacidae</taxon>
        <taxon>Polyplax</taxon>
    </lineage>
</organism>
<dbReference type="InterPro" id="IPR015883">
    <property type="entry name" value="Glyco_hydro_20_cat"/>
</dbReference>
<evidence type="ECO:0000256" key="7">
    <source>
        <dbReference type="PIRNR" id="PIRNR001093"/>
    </source>
</evidence>
<dbReference type="InterPro" id="IPR029019">
    <property type="entry name" value="HEX_eukaryotic_N"/>
</dbReference>
<evidence type="ECO:0000256" key="4">
    <source>
        <dbReference type="ARBA" id="ARBA00022801"/>
    </source>
</evidence>
<evidence type="ECO:0000259" key="9">
    <source>
        <dbReference type="Pfam" id="PF14845"/>
    </source>
</evidence>
<evidence type="ECO:0000256" key="2">
    <source>
        <dbReference type="ARBA" id="ARBA00006285"/>
    </source>
</evidence>
<keyword evidence="6 7" id="KW-0326">Glycosidase</keyword>
<dbReference type="Gene3D" id="3.30.379.10">
    <property type="entry name" value="Chitobiase/beta-hexosaminidase domain 2-like"/>
    <property type="match status" value="1"/>
</dbReference>
<evidence type="ECO:0000256" key="6">
    <source>
        <dbReference type="ARBA" id="ARBA00023295"/>
    </source>
</evidence>
<evidence type="ECO:0000256" key="1">
    <source>
        <dbReference type="ARBA" id="ARBA00001231"/>
    </source>
</evidence>
<evidence type="ECO:0000313" key="11">
    <source>
        <dbReference type="Proteomes" id="UP001359485"/>
    </source>
</evidence>
<comment type="similarity">
    <text evidence="2 7">Belongs to the glycosyl hydrolase 20 family.</text>
</comment>
<dbReference type="EMBL" id="JAWJWF010000007">
    <property type="protein sequence ID" value="KAK6631058.1"/>
    <property type="molecule type" value="Genomic_DNA"/>
</dbReference>
<dbReference type="SUPFAM" id="SSF51445">
    <property type="entry name" value="(Trans)glycosidases"/>
    <property type="match status" value="1"/>
</dbReference>
<dbReference type="Pfam" id="PF00728">
    <property type="entry name" value="Glyco_hydro_20"/>
    <property type="match status" value="1"/>
</dbReference>
<accession>A0ABR1AXX5</accession>
<feature type="domain" description="Beta-hexosaminidase eukaryotic type N-terminal" evidence="9">
    <location>
        <begin position="49"/>
        <end position="105"/>
    </location>
</feature>
<dbReference type="InterPro" id="IPR025705">
    <property type="entry name" value="Beta_hexosaminidase_sua/sub"/>
</dbReference>
<keyword evidence="4 7" id="KW-0378">Hydrolase</keyword>
<dbReference type="InterPro" id="IPR017853">
    <property type="entry name" value="GH"/>
</dbReference>
<feature type="domain" description="Glycoside hydrolase family 20 catalytic" evidence="8">
    <location>
        <begin position="133"/>
        <end position="446"/>
    </location>
</feature>
<protein>
    <recommendedName>
        <fullName evidence="7">Beta-hexosaminidase</fullName>
        <ecNumber evidence="7">3.2.1.52</ecNumber>
    </recommendedName>
</protein>
<keyword evidence="3" id="KW-0732">Signal</keyword>
<comment type="catalytic activity">
    <reaction evidence="1 7">
        <text>Hydrolysis of terminal non-reducing N-acetyl-D-hexosamine residues in N-acetyl-beta-D-hexosaminides.</text>
        <dbReference type="EC" id="3.2.1.52"/>
    </reaction>
</comment>
<dbReference type="Proteomes" id="UP001359485">
    <property type="component" value="Unassembled WGS sequence"/>
</dbReference>